<dbReference type="InterPro" id="IPR036412">
    <property type="entry name" value="HAD-like_sf"/>
</dbReference>
<comment type="similarity">
    <text evidence="3">Belongs to the HAD-like hydrolase superfamily. CbbY/CbbZ/Gph/YieH family.</text>
</comment>
<evidence type="ECO:0000256" key="2">
    <source>
        <dbReference type="ARBA" id="ARBA00004818"/>
    </source>
</evidence>
<dbReference type="GO" id="GO:0005829">
    <property type="term" value="C:cytosol"/>
    <property type="evidence" value="ECO:0007669"/>
    <property type="project" value="TreeGrafter"/>
</dbReference>
<dbReference type="Pfam" id="PF13419">
    <property type="entry name" value="HAD_2"/>
    <property type="match status" value="1"/>
</dbReference>
<dbReference type="OrthoDB" id="9781769at2"/>
<dbReference type="EMBL" id="PUHY01000010">
    <property type="protein sequence ID" value="PQO34425.1"/>
    <property type="molecule type" value="Genomic_DNA"/>
</dbReference>
<dbReference type="Gene3D" id="3.40.50.1000">
    <property type="entry name" value="HAD superfamily/HAD-like"/>
    <property type="match status" value="1"/>
</dbReference>
<comment type="catalytic activity">
    <reaction evidence="1">
        <text>2-phosphoglycolate + H2O = glycolate + phosphate</text>
        <dbReference type="Rhea" id="RHEA:14369"/>
        <dbReference type="ChEBI" id="CHEBI:15377"/>
        <dbReference type="ChEBI" id="CHEBI:29805"/>
        <dbReference type="ChEBI" id="CHEBI:43474"/>
        <dbReference type="ChEBI" id="CHEBI:58033"/>
        <dbReference type="EC" id="3.1.3.18"/>
    </reaction>
</comment>
<evidence type="ECO:0000256" key="4">
    <source>
        <dbReference type="ARBA" id="ARBA00013078"/>
    </source>
</evidence>
<evidence type="ECO:0000256" key="1">
    <source>
        <dbReference type="ARBA" id="ARBA00000830"/>
    </source>
</evidence>
<dbReference type="GO" id="GO:0006281">
    <property type="term" value="P:DNA repair"/>
    <property type="evidence" value="ECO:0007669"/>
    <property type="project" value="TreeGrafter"/>
</dbReference>
<dbReference type="RefSeq" id="WP_105330156.1">
    <property type="nucleotide sequence ID" value="NZ_PUHY01000010.1"/>
</dbReference>
<sequence>MKVCLFDIDGTLINSGKAGKDAMVTAFLEAAQLTQIDHALHLSGKTDRGIFHELFEAHGKSLTDDNWRNFIELYLKRLEKNLPERQGLVLEGVVALLAKLSKRDDVLLGLLTGNVERGAQLKLMHYGIDHYFAFGGFGDDHPHRNDVARAALEAAEAFHGARLSLEDVYVIGDTPNDVVCAKSIGAQSIAVATGVFSLDELKATHPDLLLSDLKDTEQIIDYIFPTT</sequence>
<dbReference type="SUPFAM" id="SSF56784">
    <property type="entry name" value="HAD-like"/>
    <property type="match status" value="1"/>
</dbReference>
<gene>
    <name evidence="5" type="ORF">C5Y83_12955</name>
</gene>
<dbReference type="Gene3D" id="1.10.150.240">
    <property type="entry name" value="Putative phosphatase, domain 2"/>
    <property type="match status" value="1"/>
</dbReference>
<proteinExistence type="inferred from homology"/>
<dbReference type="InterPro" id="IPR023198">
    <property type="entry name" value="PGP-like_dom2"/>
</dbReference>
<dbReference type="GO" id="GO:0008967">
    <property type="term" value="F:phosphoglycolate phosphatase activity"/>
    <property type="evidence" value="ECO:0007669"/>
    <property type="project" value="UniProtKB-EC"/>
</dbReference>
<reference evidence="5 6" key="1">
    <citation type="submission" date="2018-02" db="EMBL/GenBank/DDBJ databases">
        <title>Comparative genomes isolates from brazilian mangrove.</title>
        <authorList>
            <person name="Araujo J.E."/>
            <person name="Taketani R.G."/>
            <person name="Silva M.C.P."/>
            <person name="Loureco M.V."/>
            <person name="Andreote F.D."/>
        </authorList>
    </citation>
    <scope>NUCLEOTIDE SEQUENCE [LARGE SCALE GENOMIC DNA]</scope>
    <source>
        <strain evidence="5 6">Hex-1 MGV</strain>
    </source>
</reference>
<name>A0A2S8FQH1_9BACT</name>
<dbReference type="InterPro" id="IPR050155">
    <property type="entry name" value="HAD-like_hydrolase_sf"/>
</dbReference>
<dbReference type="EC" id="3.1.3.18" evidence="4"/>
<comment type="caution">
    <text evidence="5">The sequence shown here is derived from an EMBL/GenBank/DDBJ whole genome shotgun (WGS) entry which is preliminary data.</text>
</comment>
<evidence type="ECO:0000313" key="5">
    <source>
        <dbReference type="EMBL" id="PQO34425.1"/>
    </source>
</evidence>
<comment type="pathway">
    <text evidence="2">Organic acid metabolism; glycolate biosynthesis; glycolate from 2-phosphoglycolate: step 1/1.</text>
</comment>
<organism evidence="5 6">
    <name type="scientific">Blastopirellula marina</name>
    <dbReference type="NCBI Taxonomy" id="124"/>
    <lineage>
        <taxon>Bacteria</taxon>
        <taxon>Pseudomonadati</taxon>
        <taxon>Planctomycetota</taxon>
        <taxon>Planctomycetia</taxon>
        <taxon>Pirellulales</taxon>
        <taxon>Pirellulaceae</taxon>
        <taxon>Blastopirellula</taxon>
    </lineage>
</organism>
<evidence type="ECO:0000313" key="6">
    <source>
        <dbReference type="Proteomes" id="UP000238322"/>
    </source>
</evidence>
<evidence type="ECO:0000256" key="3">
    <source>
        <dbReference type="ARBA" id="ARBA00006171"/>
    </source>
</evidence>
<dbReference type="AlphaFoldDB" id="A0A2S8FQH1"/>
<accession>A0A2S8FQH1</accession>
<protein>
    <recommendedName>
        <fullName evidence="4">phosphoglycolate phosphatase</fullName>
        <ecNumber evidence="4">3.1.3.18</ecNumber>
    </recommendedName>
</protein>
<dbReference type="Proteomes" id="UP000238322">
    <property type="component" value="Unassembled WGS sequence"/>
</dbReference>
<dbReference type="PANTHER" id="PTHR43434:SF1">
    <property type="entry name" value="PHOSPHOGLYCOLATE PHOSPHATASE"/>
    <property type="match status" value="1"/>
</dbReference>
<dbReference type="PANTHER" id="PTHR43434">
    <property type="entry name" value="PHOSPHOGLYCOLATE PHOSPHATASE"/>
    <property type="match status" value="1"/>
</dbReference>
<dbReference type="InterPro" id="IPR041492">
    <property type="entry name" value="HAD_2"/>
</dbReference>
<dbReference type="InterPro" id="IPR023214">
    <property type="entry name" value="HAD_sf"/>
</dbReference>